<gene>
    <name evidence="3" type="ORF">BCF53_104152</name>
</gene>
<organism evidence="3 4">
    <name type="scientific">Reinekea marinisedimentorum</name>
    <dbReference type="NCBI Taxonomy" id="230495"/>
    <lineage>
        <taxon>Bacteria</taxon>
        <taxon>Pseudomonadati</taxon>
        <taxon>Pseudomonadota</taxon>
        <taxon>Gammaproteobacteria</taxon>
        <taxon>Oceanospirillales</taxon>
        <taxon>Saccharospirillaceae</taxon>
        <taxon>Reinekea</taxon>
    </lineage>
</organism>
<dbReference type="SUPFAM" id="SSF56235">
    <property type="entry name" value="N-terminal nucleophile aminohydrolases (Ntn hydrolases)"/>
    <property type="match status" value="1"/>
</dbReference>
<dbReference type="PANTHER" id="PTHR42824:SF1">
    <property type="entry name" value="GLUTAMINE AMIDOTRANSFERASE YAFJ-RELATED"/>
    <property type="match status" value="1"/>
</dbReference>
<dbReference type="PROSITE" id="PS51278">
    <property type="entry name" value="GATASE_TYPE_2"/>
    <property type="match status" value="1"/>
</dbReference>
<accession>A0A4R3IC06</accession>
<dbReference type="InterPro" id="IPR029055">
    <property type="entry name" value="Ntn_hydrolases_N"/>
</dbReference>
<comment type="caution">
    <text evidence="3">The sequence shown here is derived from an EMBL/GenBank/DDBJ whole genome shotgun (WGS) entry which is preliminary data.</text>
</comment>
<dbReference type="PANTHER" id="PTHR42824">
    <property type="entry name" value="GLUTAMINE AMIDOTRANSFERASE"/>
    <property type="match status" value="1"/>
</dbReference>
<dbReference type="GO" id="GO:0016740">
    <property type="term" value="F:transferase activity"/>
    <property type="evidence" value="ECO:0007669"/>
    <property type="project" value="UniProtKB-KW"/>
</dbReference>
<evidence type="ECO:0000313" key="4">
    <source>
        <dbReference type="Proteomes" id="UP000295793"/>
    </source>
</evidence>
<dbReference type="InterPro" id="IPR017932">
    <property type="entry name" value="GATase_2_dom"/>
</dbReference>
<protein>
    <submittedName>
        <fullName evidence="3">Glutamine amidotransferase</fullName>
    </submittedName>
</protein>
<dbReference type="Pfam" id="PF13230">
    <property type="entry name" value="GATase_4"/>
    <property type="match status" value="1"/>
</dbReference>
<proteinExistence type="predicted"/>
<name>A0A4R3IC06_9GAMM</name>
<dbReference type="Gene3D" id="3.60.20.10">
    <property type="entry name" value="Glutamine Phosphoribosylpyrophosphate, subunit 1, domain 1"/>
    <property type="match status" value="1"/>
</dbReference>
<sequence length="273" mass="30689">MCELLAMSANVPTDICFSFTGFSPRGGKTGPHRDGFGICFYEHGGMREFKDYLPSCQSPIAKFLQDYPIRSKNIVCHIRQANVGDVNLQNTHPFHRELCGKTWTFAHNGQMPIESVPEPTHYQPVGTTDSEKIFCWILSELRNEYRCGTAIAKVSAFLLTLCNHLNSLGVSNIILSDGEDIFTFCSTKLSWITRKAPFGEAHLRDCDVSLDFAAVTNETDIATVIATEPLTDNEKWETMKSGEGRMFRDGLCVWRDYGPEVIHKKRDECCKSA</sequence>
<feature type="domain" description="Glutamine amidotransferase type-2" evidence="2">
    <location>
        <begin position="2"/>
        <end position="250"/>
    </location>
</feature>
<evidence type="ECO:0000313" key="3">
    <source>
        <dbReference type="EMBL" id="TCS42048.1"/>
    </source>
</evidence>
<keyword evidence="4" id="KW-1185">Reference proteome</keyword>
<dbReference type="AlphaFoldDB" id="A0A4R3IC06"/>
<dbReference type="Proteomes" id="UP000295793">
    <property type="component" value="Unassembled WGS sequence"/>
</dbReference>
<dbReference type="EMBL" id="SLZR01000004">
    <property type="protein sequence ID" value="TCS42048.1"/>
    <property type="molecule type" value="Genomic_DNA"/>
</dbReference>
<dbReference type="OrthoDB" id="321954at2"/>
<keyword evidence="3" id="KW-0808">Transferase</keyword>
<dbReference type="CDD" id="cd01908">
    <property type="entry name" value="YafJ"/>
    <property type="match status" value="1"/>
</dbReference>
<dbReference type="RefSeq" id="WP_132700831.1">
    <property type="nucleotide sequence ID" value="NZ_SLZR01000004.1"/>
</dbReference>
<evidence type="ECO:0000259" key="2">
    <source>
        <dbReference type="PROSITE" id="PS51278"/>
    </source>
</evidence>
<keyword evidence="1 3" id="KW-0315">Glutamine amidotransferase</keyword>
<evidence type="ECO:0000256" key="1">
    <source>
        <dbReference type="ARBA" id="ARBA00022962"/>
    </source>
</evidence>
<reference evidence="3 4" key="1">
    <citation type="submission" date="2019-03" db="EMBL/GenBank/DDBJ databases">
        <title>Genomic Encyclopedia of Archaeal and Bacterial Type Strains, Phase II (KMG-II): from individual species to whole genera.</title>
        <authorList>
            <person name="Goeker M."/>
        </authorList>
    </citation>
    <scope>NUCLEOTIDE SEQUENCE [LARGE SCALE GENOMIC DNA]</scope>
    <source>
        <strain evidence="3 4">DSM 15388</strain>
    </source>
</reference>
<dbReference type="InterPro" id="IPR026869">
    <property type="entry name" value="EgtC-like"/>
</dbReference>